<name>A0AAV4R0J4_9ARAC</name>
<gene>
    <name evidence="1" type="ORF">CDAR_127851</name>
</gene>
<dbReference type="Proteomes" id="UP001054837">
    <property type="component" value="Unassembled WGS sequence"/>
</dbReference>
<protein>
    <submittedName>
        <fullName evidence="1">Uncharacterized protein</fullName>
    </submittedName>
</protein>
<sequence>MHNSRHKIGHVQHYNKVCWDIRGGKSAPNCGGFPNGLHPVKITVFGVKLPLSSLARNFFLWDVSQGNLLEEGVGWRVRIIPGIYIRNIFPLQWVPRMRRGNRIVERNEFVVYY</sequence>
<reference evidence="1 2" key="1">
    <citation type="submission" date="2021-06" db="EMBL/GenBank/DDBJ databases">
        <title>Caerostris darwini draft genome.</title>
        <authorList>
            <person name="Kono N."/>
            <person name="Arakawa K."/>
        </authorList>
    </citation>
    <scope>NUCLEOTIDE SEQUENCE [LARGE SCALE GENOMIC DNA]</scope>
</reference>
<comment type="caution">
    <text evidence="1">The sequence shown here is derived from an EMBL/GenBank/DDBJ whole genome shotgun (WGS) entry which is preliminary data.</text>
</comment>
<evidence type="ECO:0000313" key="1">
    <source>
        <dbReference type="EMBL" id="GIY15079.1"/>
    </source>
</evidence>
<accession>A0AAV4R0J4</accession>
<dbReference type="EMBL" id="BPLQ01005472">
    <property type="protein sequence ID" value="GIY15079.1"/>
    <property type="molecule type" value="Genomic_DNA"/>
</dbReference>
<proteinExistence type="predicted"/>
<keyword evidence="2" id="KW-1185">Reference proteome</keyword>
<organism evidence="1 2">
    <name type="scientific">Caerostris darwini</name>
    <dbReference type="NCBI Taxonomy" id="1538125"/>
    <lineage>
        <taxon>Eukaryota</taxon>
        <taxon>Metazoa</taxon>
        <taxon>Ecdysozoa</taxon>
        <taxon>Arthropoda</taxon>
        <taxon>Chelicerata</taxon>
        <taxon>Arachnida</taxon>
        <taxon>Araneae</taxon>
        <taxon>Araneomorphae</taxon>
        <taxon>Entelegynae</taxon>
        <taxon>Araneoidea</taxon>
        <taxon>Araneidae</taxon>
        <taxon>Caerostris</taxon>
    </lineage>
</organism>
<evidence type="ECO:0000313" key="2">
    <source>
        <dbReference type="Proteomes" id="UP001054837"/>
    </source>
</evidence>
<dbReference type="AlphaFoldDB" id="A0AAV4R0J4"/>